<dbReference type="GO" id="GO:0005737">
    <property type="term" value="C:cytoplasm"/>
    <property type="evidence" value="ECO:0007669"/>
    <property type="project" value="UniProtKB-SubCell"/>
</dbReference>
<gene>
    <name evidence="6" type="ORF">SAMN03097708_03183</name>
</gene>
<dbReference type="PANTHER" id="PTHR47892">
    <property type="entry name" value="UNIVERSAL STRESS PROTEIN E"/>
    <property type="match status" value="1"/>
</dbReference>
<comment type="similarity">
    <text evidence="2">Belongs to the universal stress protein A family.</text>
</comment>
<dbReference type="OrthoDB" id="239260at2"/>
<reference evidence="6 7" key="1">
    <citation type="submission" date="2016-10" db="EMBL/GenBank/DDBJ databases">
        <authorList>
            <person name="de Groot N.N."/>
        </authorList>
    </citation>
    <scope>NUCLEOTIDE SEQUENCE [LARGE SCALE GENOMIC DNA]</scope>
    <source>
        <strain evidence="6 7">HLD2</strain>
    </source>
</reference>
<dbReference type="EMBL" id="FMWD01000016">
    <property type="protein sequence ID" value="SCZ67705.1"/>
    <property type="molecule type" value="Genomic_DNA"/>
</dbReference>
<keyword evidence="3" id="KW-0963">Cytoplasm</keyword>
<evidence type="ECO:0000256" key="3">
    <source>
        <dbReference type="ARBA" id="ARBA00022490"/>
    </source>
</evidence>
<dbReference type="RefSeq" id="WP_092999154.1">
    <property type="nucleotide sequence ID" value="NZ_FMWD01000016.1"/>
</dbReference>
<dbReference type="Pfam" id="PF00582">
    <property type="entry name" value="Usp"/>
    <property type="match status" value="2"/>
</dbReference>
<dbReference type="InterPro" id="IPR006015">
    <property type="entry name" value="Universal_stress_UspA"/>
</dbReference>
<evidence type="ECO:0000313" key="7">
    <source>
        <dbReference type="Proteomes" id="UP000199648"/>
    </source>
</evidence>
<dbReference type="InterPro" id="IPR006016">
    <property type="entry name" value="UspA"/>
</dbReference>
<dbReference type="PRINTS" id="PR01438">
    <property type="entry name" value="UNVRSLSTRESS"/>
</dbReference>
<protein>
    <submittedName>
        <fullName evidence="6">Nucleotide-binding universal stress protein, UspA family</fullName>
    </submittedName>
</protein>
<evidence type="ECO:0000256" key="4">
    <source>
        <dbReference type="ARBA" id="ARBA00037131"/>
    </source>
</evidence>
<evidence type="ECO:0000256" key="2">
    <source>
        <dbReference type="ARBA" id="ARBA00008791"/>
    </source>
</evidence>
<name>A0A1G5R0T8_9GAMM</name>
<comment type="subcellular location">
    <subcellularLocation>
        <location evidence="1">Cytoplasm</location>
    </subcellularLocation>
</comment>
<dbReference type="PANTHER" id="PTHR47892:SF1">
    <property type="entry name" value="UNIVERSAL STRESS PROTEIN E"/>
    <property type="match status" value="1"/>
</dbReference>
<feature type="domain" description="UspA" evidence="5">
    <location>
        <begin position="4"/>
        <end position="136"/>
    </location>
</feature>
<feature type="domain" description="UspA" evidence="5">
    <location>
        <begin position="144"/>
        <end position="303"/>
    </location>
</feature>
<keyword evidence="7" id="KW-1185">Reference proteome</keyword>
<dbReference type="Proteomes" id="UP000199648">
    <property type="component" value="Unassembled WGS sequence"/>
</dbReference>
<evidence type="ECO:0000259" key="5">
    <source>
        <dbReference type="Pfam" id="PF00582"/>
    </source>
</evidence>
<proteinExistence type="inferred from homology"/>
<dbReference type="AlphaFoldDB" id="A0A1G5R0T8"/>
<evidence type="ECO:0000313" key="6">
    <source>
        <dbReference type="EMBL" id="SCZ67705.1"/>
    </source>
</evidence>
<organism evidence="6 7">
    <name type="scientific">Thiohalomonas denitrificans</name>
    <dbReference type="NCBI Taxonomy" id="415747"/>
    <lineage>
        <taxon>Bacteria</taxon>
        <taxon>Pseudomonadati</taxon>
        <taxon>Pseudomonadota</taxon>
        <taxon>Gammaproteobacteria</taxon>
        <taxon>Thiohalomonadales</taxon>
        <taxon>Thiohalomonadaceae</taxon>
        <taxon>Thiohalomonas</taxon>
    </lineage>
</organism>
<accession>A0A1G5R0T8</accession>
<comment type="function">
    <text evidence="4">Required for resistance to DNA-damaging agents.</text>
</comment>
<dbReference type="Gene3D" id="3.40.50.12370">
    <property type="match status" value="1"/>
</dbReference>
<evidence type="ECO:0000256" key="1">
    <source>
        <dbReference type="ARBA" id="ARBA00004496"/>
    </source>
</evidence>
<dbReference type="STRING" id="415747.SAMN03097708_03183"/>
<dbReference type="SUPFAM" id="SSF52402">
    <property type="entry name" value="Adenine nucleotide alpha hydrolases-like"/>
    <property type="match status" value="2"/>
</dbReference>
<sequence>MKGFKNILYVSENAVEQDSALARAVSLTENNQADLTVIDVIPQVTAGIGLPPDLQARFEAERRQALDSLVAPHRERRRIHCKVLTGSMYLEVIREVLRDGYDLVIKPAANPDFLERIFGSEDMHLLRKCPAPVWLMKTAEKTNYECILAAVDFDPSEPESARQGLNRKLLELSSSLALSDFAQLHLVHVWDTPAEMLLRSWSDNPGEAASRYVESERSRHQNGMASLREGLRAQIGQEAYDYISPHFHLIQGSAARVIPAMAKQLQADLVVMGTVARTGIPGLFIGNTAETVLEQLRCSVLATKPPGFASPVTLR</sequence>